<keyword evidence="1" id="KW-0745">Spermidine biosynthesis</keyword>
<dbReference type="RefSeq" id="WP_194369773.1">
    <property type="nucleotide sequence ID" value="NZ_CP054492.1"/>
</dbReference>
<sequence length="181" mass="20326">MNEFTYQEMMVHVPLCTNKDPKNVLIISEKAELLSEELARHAEVGSRVISCKLEAISALDDKAYDVVISEMQADAAFISHVNRVLQDDGQFVTVHPALDETEANKSLMKTLGRYFKVIMPYNLGNCSTALLSSKEYHPTADINLHRSDMIDGLSYYNCDVHVASFAMGNHIRKEYLGIVKN</sequence>
<name>A0A7S7LV84_9BACT</name>
<keyword evidence="3" id="KW-1185">Reference proteome</keyword>
<dbReference type="Proteomes" id="UP000593994">
    <property type="component" value="Chromosome"/>
</dbReference>
<evidence type="ECO:0000313" key="3">
    <source>
        <dbReference type="Proteomes" id="UP000593994"/>
    </source>
</evidence>
<dbReference type="PANTHER" id="PTHR11558:SF11">
    <property type="entry name" value="SPERMIDINE SYNTHASE"/>
    <property type="match status" value="1"/>
</dbReference>
<gene>
    <name evidence="2" type="ORF">HUE88_13425</name>
</gene>
<dbReference type="GO" id="GO:0005829">
    <property type="term" value="C:cytosol"/>
    <property type="evidence" value="ECO:0007669"/>
    <property type="project" value="TreeGrafter"/>
</dbReference>
<proteinExistence type="predicted"/>
<evidence type="ECO:0000256" key="1">
    <source>
        <dbReference type="ARBA" id="ARBA00023066"/>
    </source>
</evidence>
<reference evidence="2 3" key="1">
    <citation type="submission" date="2020-05" db="EMBL/GenBank/DDBJ databases">
        <title>Sulfurimonas marisnigri, sp. nov., and Sulfurimonas baltica, sp. nov., manganese oxide reducing chemolithoautotrophs of the class Epsilonproteobacteria isolated from the pelagic redoxclines of the Black and Baltic Seas and emended description of the genus Sulfurimonas.</title>
        <authorList>
            <person name="Henkel J.V."/>
            <person name="Laudan C."/>
            <person name="Werner J."/>
            <person name="Neu T."/>
            <person name="Plewe S."/>
            <person name="Sproer C."/>
            <person name="Bunk B."/>
            <person name="Schulz-Vogt H.N."/>
        </authorList>
    </citation>
    <scope>NUCLEOTIDE SEQUENCE [LARGE SCALE GENOMIC DNA]</scope>
    <source>
        <strain evidence="2 3">GD2</strain>
    </source>
</reference>
<dbReference type="InterPro" id="IPR029063">
    <property type="entry name" value="SAM-dependent_MTases_sf"/>
</dbReference>
<dbReference type="Pfam" id="PF01564">
    <property type="entry name" value="Spermine_synth"/>
    <property type="match status" value="1"/>
</dbReference>
<dbReference type="EMBL" id="CP054492">
    <property type="protein sequence ID" value="QOY52066.1"/>
    <property type="molecule type" value="Genomic_DNA"/>
</dbReference>
<dbReference type="SUPFAM" id="SSF53335">
    <property type="entry name" value="S-adenosyl-L-methionine-dependent methyltransferases"/>
    <property type="match status" value="1"/>
</dbReference>
<dbReference type="AlphaFoldDB" id="A0A7S7LV84"/>
<dbReference type="GO" id="GO:0008295">
    <property type="term" value="P:spermidine biosynthetic process"/>
    <property type="evidence" value="ECO:0007669"/>
    <property type="project" value="UniProtKB-KW"/>
</dbReference>
<dbReference type="KEGG" id="sbal:HUE88_13425"/>
<evidence type="ECO:0000313" key="2">
    <source>
        <dbReference type="EMBL" id="QOY52066.1"/>
    </source>
</evidence>
<dbReference type="PANTHER" id="PTHR11558">
    <property type="entry name" value="SPERMIDINE/SPERMINE SYNTHASE"/>
    <property type="match status" value="1"/>
</dbReference>
<accession>A0A7S7LV84</accession>
<dbReference type="GO" id="GO:0004766">
    <property type="term" value="F:spermidine synthase activity"/>
    <property type="evidence" value="ECO:0007669"/>
    <property type="project" value="TreeGrafter"/>
</dbReference>
<dbReference type="Gene3D" id="3.40.50.150">
    <property type="entry name" value="Vaccinia Virus protein VP39"/>
    <property type="match status" value="2"/>
</dbReference>
<protein>
    <submittedName>
        <fullName evidence="2">Spermidine synthase</fullName>
    </submittedName>
</protein>
<organism evidence="2 3">
    <name type="scientific">Candidatus Sulfurimonas baltica</name>
    <dbReference type="NCBI Taxonomy" id="2740404"/>
    <lineage>
        <taxon>Bacteria</taxon>
        <taxon>Pseudomonadati</taxon>
        <taxon>Campylobacterota</taxon>
        <taxon>Epsilonproteobacteria</taxon>
        <taxon>Campylobacterales</taxon>
        <taxon>Sulfurimonadaceae</taxon>
        <taxon>Sulfurimonas</taxon>
    </lineage>
</organism>
<dbReference type="InterPro" id="IPR001045">
    <property type="entry name" value="Spermi_synthase"/>
</dbReference>